<dbReference type="RefSeq" id="WP_084319080.1">
    <property type="nucleotide sequence ID" value="NZ_FNTY01000002.1"/>
</dbReference>
<evidence type="ECO:0000313" key="3">
    <source>
        <dbReference type="Proteomes" id="UP000198985"/>
    </source>
</evidence>
<reference evidence="2 3" key="1">
    <citation type="submission" date="2016-10" db="EMBL/GenBank/DDBJ databases">
        <authorList>
            <person name="de Groot N.N."/>
        </authorList>
    </citation>
    <scope>NUCLEOTIDE SEQUENCE [LARGE SCALE GENOMIC DNA]</scope>
    <source>
        <strain evidence="2 3">BS3662</strain>
    </source>
</reference>
<evidence type="ECO:0000313" key="2">
    <source>
        <dbReference type="EMBL" id="SEE88034.1"/>
    </source>
</evidence>
<dbReference type="EMBL" id="FNTY01000002">
    <property type="protein sequence ID" value="SEE88034.1"/>
    <property type="molecule type" value="Genomic_DNA"/>
</dbReference>
<protein>
    <submittedName>
        <fullName evidence="2">Uncharacterized protein</fullName>
    </submittedName>
</protein>
<dbReference type="Proteomes" id="UP000198985">
    <property type="component" value="Unassembled WGS sequence"/>
</dbReference>
<evidence type="ECO:0000256" key="1">
    <source>
        <dbReference type="SAM" id="MobiDB-lite"/>
    </source>
</evidence>
<accession>A0A1H5MFE6</accession>
<feature type="region of interest" description="Disordered" evidence="1">
    <location>
        <begin position="159"/>
        <end position="183"/>
    </location>
</feature>
<feature type="compositionally biased region" description="Polar residues" evidence="1">
    <location>
        <begin position="1"/>
        <end position="11"/>
    </location>
</feature>
<name>A0A1H5MFE6_9PSED</name>
<sequence length="183" mass="19688">MLVSANKQSLMTPIPKKPGEDPTAEAAAGLQSAMLQTLQGNVQAQTAQVQKSATQNATQQVSEASKISDNVDEAFAKTRVGLQLTYAPLPTDAQGKFSGGTATDAFKEYMGKTPEERMQEAILEEMGLTKEEVEQMPPEQQQAVAKEMADRMQDKIKLAQAEKENGGSEKGSPQVVDKFLASL</sequence>
<dbReference type="AlphaFoldDB" id="A0A1H5MFE6"/>
<gene>
    <name evidence="2" type="ORF">SAMN04490194_4722</name>
</gene>
<feature type="region of interest" description="Disordered" evidence="1">
    <location>
        <begin position="1"/>
        <end position="26"/>
    </location>
</feature>
<proteinExistence type="predicted"/>
<organism evidence="2 3">
    <name type="scientific">Pseudomonas migulae</name>
    <dbReference type="NCBI Taxonomy" id="78543"/>
    <lineage>
        <taxon>Bacteria</taxon>
        <taxon>Pseudomonadati</taxon>
        <taxon>Pseudomonadota</taxon>
        <taxon>Gammaproteobacteria</taxon>
        <taxon>Pseudomonadales</taxon>
        <taxon>Pseudomonadaceae</taxon>
        <taxon>Pseudomonas</taxon>
    </lineage>
</organism>